<proteinExistence type="predicted"/>
<dbReference type="AlphaFoldDB" id="A0A1S2LAJ4"/>
<protein>
    <recommendedName>
        <fullName evidence="4">Motility protein</fullName>
    </recommendedName>
</protein>
<dbReference type="Proteomes" id="UP000180098">
    <property type="component" value="Unassembled WGS sequence"/>
</dbReference>
<feature type="region of interest" description="Disordered" evidence="1">
    <location>
        <begin position="40"/>
        <end position="60"/>
    </location>
</feature>
<dbReference type="EMBL" id="MLQQ01000046">
    <property type="protein sequence ID" value="OIJ09280.1"/>
    <property type="molecule type" value="Genomic_DNA"/>
</dbReference>
<reference evidence="2 3" key="1">
    <citation type="submission" date="2016-10" db="EMBL/GenBank/DDBJ databases">
        <title>Draft genome sequences of four alkaliphilic bacteria belonging to the Anaerobacillus genus.</title>
        <authorList>
            <person name="Bassil N.M."/>
            <person name="Lloyd J.R."/>
        </authorList>
    </citation>
    <scope>NUCLEOTIDE SEQUENCE [LARGE SCALE GENOMIC DNA]</scope>
    <source>
        <strain evidence="2 3">DSM 15340</strain>
    </source>
</reference>
<evidence type="ECO:0008006" key="4">
    <source>
        <dbReference type="Google" id="ProtNLM"/>
    </source>
</evidence>
<evidence type="ECO:0000313" key="2">
    <source>
        <dbReference type="EMBL" id="OIJ09280.1"/>
    </source>
</evidence>
<accession>A0A1S2LAJ4</accession>
<gene>
    <name evidence="2" type="ORF">BKP35_17125</name>
</gene>
<keyword evidence="3" id="KW-1185">Reference proteome</keyword>
<dbReference type="Pfam" id="PF14070">
    <property type="entry name" value="YjfB_motility"/>
    <property type="match status" value="1"/>
</dbReference>
<dbReference type="InterPro" id="IPR025906">
    <property type="entry name" value="YjfB_motility"/>
</dbReference>
<name>A0A1S2LAJ4_9BACI</name>
<evidence type="ECO:0000313" key="3">
    <source>
        <dbReference type="Proteomes" id="UP000180098"/>
    </source>
</evidence>
<sequence>MAANHSQLQHTLNLSLINSSMNTQAAQAITMLDDMAKTQPNSEVTSAPHPMLGNNIDIKV</sequence>
<comment type="caution">
    <text evidence="2">The sequence shown here is derived from an EMBL/GenBank/DDBJ whole genome shotgun (WGS) entry which is preliminary data.</text>
</comment>
<organism evidence="2 3">
    <name type="scientific">Anaerobacillus arseniciselenatis</name>
    <dbReference type="NCBI Taxonomy" id="85682"/>
    <lineage>
        <taxon>Bacteria</taxon>
        <taxon>Bacillati</taxon>
        <taxon>Bacillota</taxon>
        <taxon>Bacilli</taxon>
        <taxon>Bacillales</taxon>
        <taxon>Bacillaceae</taxon>
        <taxon>Anaerobacillus</taxon>
    </lineage>
</organism>
<evidence type="ECO:0000256" key="1">
    <source>
        <dbReference type="SAM" id="MobiDB-lite"/>
    </source>
</evidence>